<dbReference type="EMBL" id="CM037157">
    <property type="protein sequence ID" value="KAH7850537.1"/>
    <property type="molecule type" value="Genomic_DNA"/>
</dbReference>
<accession>A0ACB7YBP6</accession>
<name>A0ACB7YBP6_9ERIC</name>
<sequence length="687" mass="73833">MEDSDGGPRSPPVSSDELNDLVGRFGTARVDNLGRRFGMMDCRWHSRMARSEFLGRFGGPGGGLTDKVCLIGPVEQLAALSLTLGDFTGQSVISSLSFHTNLNKYGPFGSKSGKSISIPIEGGVIFGFHGRAGRYLNAIGIYVAPKMTISWQIGGQDSAPTHLKALSSMNLSAQRDPGPWGAQRGRHWDDGFEYEQRDGKPFLSPWHGSLSGGQLHKIELDSPGEIILAIEGFYGPVKGTDGFEIEFDSPDEIILAVNGVYGPVKGIDGFDVIINRNVPIHKQKKGSSGVDDVGFSVTAPVGGGEEEEFTALAIVANAERMCSRRGRSLSQGGLCRLRQRRWGRRSFVVATVKNGGVEDGCISIGPWGRLVGEPWAYKADIGRVTHIIVRHGVIIDSISFQAESCDGFKPDESSDRFGGSGGHLTDKVCLIGPVEQLTAISLTLGEFAGQSVISSLSFHTNLNKYGPFGSKSGKSISIPIEGGVIFGFHGRAGRYLNAIGIYVAPKTTISWPIGDQDSAPTHLKALSSMNLSVQRDPGPWGAQRGRHWDDGVFQAIKQVIVRTGCAETTGNIVIHGIQFEYEQRDGKPFLSPWHGSLSGGQLHKIELDSSGEIILAIEGFYGPVKGTDGFEVITSMSIYTNRRKCGPFGGNEIGTHFSSMLSGGKAVGFFGRSGTYLNAIGLHMEYF</sequence>
<protein>
    <submittedName>
        <fullName evidence="1">Uncharacterized protein</fullName>
    </submittedName>
</protein>
<organism evidence="1 2">
    <name type="scientific">Vaccinium darrowii</name>
    <dbReference type="NCBI Taxonomy" id="229202"/>
    <lineage>
        <taxon>Eukaryota</taxon>
        <taxon>Viridiplantae</taxon>
        <taxon>Streptophyta</taxon>
        <taxon>Embryophyta</taxon>
        <taxon>Tracheophyta</taxon>
        <taxon>Spermatophyta</taxon>
        <taxon>Magnoliopsida</taxon>
        <taxon>eudicotyledons</taxon>
        <taxon>Gunneridae</taxon>
        <taxon>Pentapetalae</taxon>
        <taxon>asterids</taxon>
        <taxon>Ericales</taxon>
        <taxon>Ericaceae</taxon>
        <taxon>Vaccinioideae</taxon>
        <taxon>Vaccinieae</taxon>
        <taxon>Vaccinium</taxon>
    </lineage>
</organism>
<keyword evidence="2" id="KW-1185">Reference proteome</keyword>
<gene>
    <name evidence="1" type="ORF">Vadar_034572</name>
</gene>
<comment type="caution">
    <text evidence="1">The sequence shown here is derived from an EMBL/GenBank/DDBJ whole genome shotgun (WGS) entry which is preliminary data.</text>
</comment>
<evidence type="ECO:0000313" key="2">
    <source>
        <dbReference type="Proteomes" id="UP000828048"/>
    </source>
</evidence>
<proteinExistence type="predicted"/>
<evidence type="ECO:0000313" key="1">
    <source>
        <dbReference type="EMBL" id="KAH7850537.1"/>
    </source>
</evidence>
<reference evidence="1 2" key="1">
    <citation type="journal article" date="2021" name="Hortic Res">
        <title>High-quality reference genome and annotation aids understanding of berry development for evergreen blueberry (Vaccinium darrowii).</title>
        <authorList>
            <person name="Yu J."/>
            <person name="Hulse-Kemp A.M."/>
            <person name="Babiker E."/>
            <person name="Staton M."/>
        </authorList>
    </citation>
    <scope>NUCLEOTIDE SEQUENCE [LARGE SCALE GENOMIC DNA]</scope>
    <source>
        <strain evidence="2">cv. NJ 8807/NJ 8810</strain>
        <tissue evidence="1">Young leaf</tissue>
    </source>
</reference>
<dbReference type="Proteomes" id="UP000828048">
    <property type="component" value="Chromosome 7"/>
</dbReference>